<reference evidence="5 6" key="1">
    <citation type="submission" date="2014-02" db="EMBL/GenBank/DDBJ databases">
        <title>Genome sequence of Ureaplasma diversum strain 246.</title>
        <authorList>
            <person name="Sirand-Pugnet P."/>
            <person name="Breton M."/>
            <person name="Dordet-Frisoni E."/>
            <person name="Baranowski E."/>
            <person name="Barre A."/>
            <person name="Couture C."/>
            <person name="Dupuy V."/>
            <person name="Gaurivaud P."/>
            <person name="Jacob D."/>
            <person name="Lemaitre C."/>
            <person name="Manso-Silvan L."/>
            <person name="Nikolski M."/>
            <person name="Nouvel L.-X."/>
            <person name="Poumarat F."/>
            <person name="Tardy F."/>
            <person name="Thebault P."/>
            <person name="Theil S."/>
            <person name="Citti C."/>
            <person name="Thiaucourt F."/>
            <person name="Blanchard A."/>
        </authorList>
    </citation>
    <scope>NUCLEOTIDE SEQUENCE [LARGE SCALE GENOMIC DNA]</scope>
    <source>
        <strain evidence="5 6">NCTC 246</strain>
    </source>
</reference>
<dbReference type="Gene3D" id="1.20.5.420">
    <property type="entry name" value="Immunoglobulin FC, subunit C"/>
    <property type="match status" value="4"/>
</dbReference>
<dbReference type="SMART" id="SM00844">
    <property type="entry name" value="GA"/>
    <property type="match status" value="4"/>
</dbReference>
<feature type="domain" description="Extracellular matrix-binding protein ebh GA module" evidence="4">
    <location>
        <begin position="94"/>
        <end position="154"/>
    </location>
</feature>
<evidence type="ECO:0000313" key="5">
    <source>
        <dbReference type="EMBL" id="KEZ23777.1"/>
    </source>
</evidence>
<protein>
    <recommendedName>
        <fullName evidence="4">Extracellular matrix-binding protein ebh GA module domain-containing protein</fullName>
    </recommendedName>
</protein>
<proteinExistence type="predicted"/>
<comment type="caution">
    <text evidence="5">The sequence shown here is derived from an EMBL/GenBank/DDBJ whole genome shotgun (WGS) entry which is preliminary data.</text>
</comment>
<feature type="transmembrane region" description="Helical" evidence="3">
    <location>
        <begin position="12"/>
        <end position="35"/>
    </location>
</feature>
<dbReference type="Gene3D" id="1.20.120.1850">
    <property type="entry name" value="Ebh helix bundles repeating unit (S and A modules)"/>
    <property type="match status" value="1"/>
</dbReference>
<gene>
    <name evidence="5" type="ORF">UDIV_2340</name>
</gene>
<keyword evidence="3" id="KW-0472">Membrane</keyword>
<name>A0A084F0N5_9BACT</name>
<feature type="domain" description="Extracellular matrix-binding protein ebh GA module" evidence="4">
    <location>
        <begin position="207"/>
        <end position="268"/>
    </location>
</feature>
<dbReference type="SUPFAM" id="SSF46997">
    <property type="entry name" value="Bacterial immunoglobulin/albumin-binding domains"/>
    <property type="match status" value="1"/>
</dbReference>
<organism evidence="5 6">
    <name type="scientific">Ureaplasma diversum NCTC 246</name>
    <dbReference type="NCBI Taxonomy" id="1188241"/>
    <lineage>
        <taxon>Bacteria</taxon>
        <taxon>Bacillati</taxon>
        <taxon>Mycoplasmatota</taxon>
        <taxon>Mycoplasmoidales</taxon>
        <taxon>Mycoplasmoidaceae</taxon>
        <taxon>Ureaplasma</taxon>
    </lineage>
</organism>
<dbReference type="RefSeq" id="WP_038102262.1">
    <property type="nucleotide sequence ID" value="NZ_JFDP01000036.1"/>
</dbReference>
<evidence type="ECO:0000313" key="6">
    <source>
        <dbReference type="Proteomes" id="UP000028537"/>
    </source>
</evidence>
<keyword evidence="1" id="KW-0175">Coiled coil</keyword>
<feature type="domain" description="Extracellular matrix-binding protein ebh GA module" evidence="4">
    <location>
        <begin position="155"/>
        <end position="204"/>
    </location>
</feature>
<evidence type="ECO:0000256" key="2">
    <source>
        <dbReference type="SAM" id="MobiDB-lite"/>
    </source>
</evidence>
<feature type="coiled-coil region" evidence="1">
    <location>
        <begin position="391"/>
        <end position="418"/>
    </location>
</feature>
<dbReference type="InterPro" id="IPR020840">
    <property type="entry name" value="Extracell_matrix-bd_GA"/>
</dbReference>
<evidence type="ECO:0000259" key="4">
    <source>
        <dbReference type="SMART" id="SM00844"/>
    </source>
</evidence>
<dbReference type="InterPro" id="IPR009063">
    <property type="entry name" value="Ig/albumin-bd_sf"/>
</dbReference>
<dbReference type="InterPro" id="IPR002988">
    <property type="entry name" value="GA_module"/>
</dbReference>
<evidence type="ECO:0000256" key="1">
    <source>
        <dbReference type="SAM" id="Coils"/>
    </source>
</evidence>
<keyword evidence="3" id="KW-1133">Transmembrane helix</keyword>
<dbReference type="AlphaFoldDB" id="A0A084F0N5"/>
<dbReference type="eggNOG" id="ENOG5033GR6">
    <property type="taxonomic scope" value="Bacteria"/>
</dbReference>
<evidence type="ECO:0000256" key="3">
    <source>
        <dbReference type="SAM" id="Phobius"/>
    </source>
</evidence>
<sequence length="546" mass="61024">MSKLNSKSKKKGILIGVGGFIAASTITGVVAGVAVNKQANDRRVESELLAKKTETVNKINGLSSLKPEEVNKFNKEVNEARSVQEVDEILTKAAQTSSTNKANQQAQLIKSKNDAKNQVSGLVSLNNQQKELLLKEIDEADSEQKVQTALVKANQAQLASKKTEVKNQINDLADLTPEQKTALLKEVEAADSTQKAEAVLEKAKTLVQTNKTSKRLLLQQQANSKKIEANNQVDQLADLSDNDKNKFKEQIANSSSQEDINKVLEQANQLNNQNKAKKEKELVEKKNTSSSEIDALTSLTEQQKTEFKNKINSATSKEDVDTISEQANQANQKAKDDAMKAFNNQRTLTTTYLTDSLNDQKYIDGKTQLQKDIKSIDELVKESSSQNSFKYNEAKEKLENALTNAKKHIEKVNKANETENKLEVTKLQYQASLVHNIKNLLLLITGKNINTRFTTNPTAKLIIKNSKNDIVYFDPIIVNHIENDVFRNTETKIDFEASIKGRKNMEQDVEIDKIILEIDQEYHIVDLKGKTLKFNGTKTDGTVDYK</sequence>
<keyword evidence="3" id="KW-0812">Transmembrane</keyword>
<dbReference type="EMBL" id="JFDP01000036">
    <property type="protein sequence ID" value="KEZ23777.1"/>
    <property type="molecule type" value="Genomic_DNA"/>
</dbReference>
<feature type="compositionally biased region" description="Basic and acidic residues" evidence="2">
    <location>
        <begin position="276"/>
        <end position="287"/>
    </location>
</feature>
<feature type="domain" description="Extracellular matrix-binding protein ebh GA module" evidence="4">
    <location>
        <begin position="273"/>
        <end position="328"/>
    </location>
</feature>
<feature type="region of interest" description="Disordered" evidence="2">
    <location>
        <begin position="269"/>
        <end position="291"/>
    </location>
</feature>
<keyword evidence="6" id="KW-1185">Reference proteome</keyword>
<accession>A0A084F0N5</accession>
<dbReference type="Proteomes" id="UP000028537">
    <property type="component" value="Unassembled WGS sequence"/>
</dbReference>
<dbReference type="Pfam" id="PF01468">
    <property type="entry name" value="GA"/>
    <property type="match status" value="5"/>
</dbReference>